<name>A0A0S4IT93_BODSA</name>
<evidence type="ECO:0000313" key="2">
    <source>
        <dbReference type="Proteomes" id="UP000051952"/>
    </source>
</evidence>
<proteinExistence type="predicted"/>
<accession>A0A0S4IT93</accession>
<gene>
    <name evidence="1" type="ORF">BSAL_59505</name>
</gene>
<sequence>ERQQRAEEPPAAALTAADAPTLQGMFRAADGDFNTKERARLAHQQRHAAIDSAEDSVSSGRTPMLDDLFLLPELDVMERRLRHLHAEKPLVRHRVPVVRQDMIHKVEMNVLRIPPRYEDDVAHNLSYLVFAVTQRTVTNREE</sequence>
<organism evidence="1 2">
    <name type="scientific">Bodo saltans</name>
    <name type="common">Flagellated protozoan</name>
    <dbReference type="NCBI Taxonomy" id="75058"/>
    <lineage>
        <taxon>Eukaryota</taxon>
        <taxon>Discoba</taxon>
        <taxon>Euglenozoa</taxon>
        <taxon>Kinetoplastea</taxon>
        <taxon>Metakinetoplastina</taxon>
        <taxon>Eubodonida</taxon>
        <taxon>Bodonidae</taxon>
        <taxon>Bodo</taxon>
    </lineage>
</organism>
<dbReference type="AlphaFoldDB" id="A0A0S4IT93"/>
<dbReference type="EMBL" id="CYKH01000248">
    <property type="protein sequence ID" value="CUF14155.1"/>
    <property type="molecule type" value="Genomic_DNA"/>
</dbReference>
<evidence type="ECO:0000313" key="1">
    <source>
        <dbReference type="EMBL" id="CUF14155.1"/>
    </source>
</evidence>
<feature type="non-terminal residue" evidence="1">
    <location>
        <position position="1"/>
    </location>
</feature>
<protein>
    <submittedName>
        <fullName evidence="1">Uncharacterized protein</fullName>
    </submittedName>
</protein>
<dbReference type="Proteomes" id="UP000051952">
    <property type="component" value="Unassembled WGS sequence"/>
</dbReference>
<keyword evidence="2" id="KW-1185">Reference proteome</keyword>
<feature type="non-terminal residue" evidence="1">
    <location>
        <position position="142"/>
    </location>
</feature>
<dbReference type="VEuPathDB" id="TriTrypDB:BSAL_59505"/>
<reference evidence="2" key="1">
    <citation type="submission" date="2015-09" db="EMBL/GenBank/DDBJ databases">
        <authorList>
            <consortium name="Pathogen Informatics"/>
        </authorList>
    </citation>
    <scope>NUCLEOTIDE SEQUENCE [LARGE SCALE GENOMIC DNA]</scope>
    <source>
        <strain evidence="2">Lake Konstanz</strain>
    </source>
</reference>